<keyword evidence="1 2" id="KW-0732">Signal</keyword>
<dbReference type="RefSeq" id="WP_379904975.1">
    <property type="nucleotide sequence ID" value="NZ_JBHULM010000011.1"/>
</dbReference>
<feature type="signal peptide" evidence="2">
    <location>
        <begin position="1"/>
        <end position="18"/>
    </location>
</feature>
<accession>A0ABW5K555</accession>
<gene>
    <name evidence="4" type="ORF">ACFSSB_13100</name>
</gene>
<evidence type="ECO:0000313" key="5">
    <source>
        <dbReference type="Proteomes" id="UP001597467"/>
    </source>
</evidence>
<sequence length="511" mass="54260">MKKIYIIAAFLVATLSFGQGLEGFTNSNATSGYNTNSFTGNNGITWSYIASRDANNDNNGSGIDLPALMLRRASSNSKITSSTISGGIQDFSVKLYKGFTGSGGRQVELYINNILQGTSESFDDYNEHIFSLTNLNITGDITIEIRNTTSKQVIIDDISWTGFNVNCNVTLETANYSCTTNTIGDNNDGVTISIPYSGIDANITDVTTTSGGTIAGDNPAVTENGTITLSGLSEGDAWDIQLVGGDCAAINASGIVPANHCDPSLNTCFDISNGTENFEIFNAETSTVWEENNGTYSANGYCGSGCEIAVNGWLVFGPLDVTSVSGLLLKFDAYEDYSDTPLAINYTSNYDGCPSNTTWTNAQTLTGDDEGAIEIDLSAATGTAFYIGIQYLDDGIDGYSDWELSNIELATYGACPVLGTRTAADCSTLSTVETTADVFSIFPNPVTNGLVNITSKTNETIKVNVFDILGKQVINQTVNNNTLNVSALNSGVYILKLEQNGNASTKKLVIK</sequence>
<comment type="caution">
    <text evidence="4">The sequence shown here is derived from an EMBL/GenBank/DDBJ whole genome shotgun (WGS) entry which is preliminary data.</text>
</comment>
<evidence type="ECO:0000313" key="4">
    <source>
        <dbReference type="EMBL" id="MFD2543264.1"/>
    </source>
</evidence>
<dbReference type="EMBL" id="JBHULM010000011">
    <property type="protein sequence ID" value="MFD2543264.1"/>
    <property type="molecule type" value="Genomic_DNA"/>
</dbReference>
<evidence type="ECO:0000256" key="2">
    <source>
        <dbReference type="SAM" id="SignalP"/>
    </source>
</evidence>
<dbReference type="Pfam" id="PF18962">
    <property type="entry name" value="Por_Secre_tail"/>
    <property type="match status" value="1"/>
</dbReference>
<dbReference type="NCBIfam" id="TIGR04183">
    <property type="entry name" value="Por_Secre_tail"/>
    <property type="match status" value="1"/>
</dbReference>
<name>A0ABW5K555_9FLAO</name>
<protein>
    <submittedName>
        <fullName evidence="4">T9SS type A sorting domain-containing protein</fullName>
    </submittedName>
</protein>
<feature type="domain" description="Secretion system C-terminal sorting" evidence="3">
    <location>
        <begin position="441"/>
        <end position="510"/>
    </location>
</feature>
<proteinExistence type="predicted"/>
<evidence type="ECO:0000256" key="1">
    <source>
        <dbReference type="ARBA" id="ARBA00022729"/>
    </source>
</evidence>
<dbReference type="Proteomes" id="UP001597467">
    <property type="component" value="Unassembled WGS sequence"/>
</dbReference>
<keyword evidence="5" id="KW-1185">Reference proteome</keyword>
<organism evidence="4 5">
    <name type="scientific">Lacinutrix gracilariae</name>
    <dbReference type="NCBI Taxonomy" id="1747198"/>
    <lineage>
        <taxon>Bacteria</taxon>
        <taxon>Pseudomonadati</taxon>
        <taxon>Bacteroidota</taxon>
        <taxon>Flavobacteriia</taxon>
        <taxon>Flavobacteriales</taxon>
        <taxon>Flavobacteriaceae</taxon>
        <taxon>Lacinutrix</taxon>
    </lineage>
</organism>
<feature type="chain" id="PRO_5046755067" evidence="2">
    <location>
        <begin position="19"/>
        <end position="511"/>
    </location>
</feature>
<evidence type="ECO:0000259" key="3">
    <source>
        <dbReference type="Pfam" id="PF18962"/>
    </source>
</evidence>
<dbReference type="InterPro" id="IPR026444">
    <property type="entry name" value="Secre_tail"/>
</dbReference>
<reference evidence="5" key="1">
    <citation type="journal article" date="2019" name="Int. J. Syst. Evol. Microbiol.">
        <title>The Global Catalogue of Microorganisms (GCM) 10K type strain sequencing project: providing services to taxonomists for standard genome sequencing and annotation.</title>
        <authorList>
            <consortium name="The Broad Institute Genomics Platform"/>
            <consortium name="The Broad Institute Genome Sequencing Center for Infectious Disease"/>
            <person name="Wu L."/>
            <person name="Ma J."/>
        </authorList>
    </citation>
    <scope>NUCLEOTIDE SEQUENCE [LARGE SCALE GENOMIC DNA]</scope>
    <source>
        <strain evidence="5">KCTC 42808</strain>
    </source>
</reference>